<reference evidence="3" key="1">
    <citation type="journal article" date="2019" name="J. Bacteriol.">
        <title>A Mutagenic Screen Identifies a TonB-Dependent Receptor Required for the Lanthanide Metal Switch in the Type I Methanotroph 'Methylotuvimicrobium buryatense' 5GB1C.</title>
        <authorList>
            <person name="Groom J.D."/>
            <person name="Ford S.M."/>
            <person name="Pesesky M.W."/>
            <person name="Lidstrom M.E."/>
        </authorList>
    </citation>
    <scope>NUCLEOTIDE SEQUENCE [LARGE SCALE GENOMIC DNA]</scope>
    <source>
        <strain evidence="3">5GB1C</strain>
    </source>
</reference>
<keyword evidence="1" id="KW-1133">Transmembrane helix</keyword>
<feature type="transmembrane region" description="Helical" evidence="1">
    <location>
        <begin position="79"/>
        <end position="107"/>
    </location>
</feature>
<protein>
    <submittedName>
        <fullName evidence="2">Uncharacterized protein</fullName>
    </submittedName>
</protein>
<keyword evidence="1" id="KW-0472">Membrane</keyword>
<keyword evidence="1" id="KW-0812">Transmembrane</keyword>
<dbReference type="AlphaFoldDB" id="A0A4P9UME2"/>
<dbReference type="OrthoDB" id="5566440at2"/>
<gene>
    <name evidence="2" type="ORF">EQU24_09725</name>
</gene>
<evidence type="ECO:0000313" key="3">
    <source>
        <dbReference type="Proteomes" id="UP000305881"/>
    </source>
</evidence>
<feature type="transmembrane region" description="Helical" evidence="1">
    <location>
        <begin position="5"/>
        <end position="26"/>
    </location>
</feature>
<keyword evidence="3" id="KW-1185">Reference proteome</keyword>
<organism evidence="2 3">
    <name type="scientific">Methylotuvimicrobium buryatense</name>
    <name type="common">Methylomicrobium buryatense</name>
    <dbReference type="NCBI Taxonomy" id="95641"/>
    <lineage>
        <taxon>Bacteria</taxon>
        <taxon>Pseudomonadati</taxon>
        <taxon>Pseudomonadota</taxon>
        <taxon>Gammaproteobacteria</taxon>
        <taxon>Methylococcales</taxon>
        <taxon>Methylococcaceae</taxon>
        <taxon>Methylotuvimicrobium</taxon>
    </lineage>
</organism>
<feature type="transmembrane region" description="Helical" evidence="1">
    <location>
        <begin position="162"/>
        <end position="181"/>
    </location>
</feature>
<accession>A0A4P9UME2</accession>
<dbReference type="RefSeq" id="WP_017839684.1">
    <property type="nucleotide sequence ID" value="NZ_CP035467.1"/>
</dbReference>
<dbReference type="KEGG" id="mbur:EQU24_09725"/>
<feature type="transmembrane region" description="Helical" evidence="1">
    <location>
        <begin position="127"/>
        <end position="150"/>
    </location>
</feature>
<dbReference type="Proteomes" id="UP000305881">
    <property type="component" value="Chromosome"/>
</dbReference>
<feature type="transmembrane region" description="Helical" evidence="1">
    <location>
        <begin position="38"/>
        <end position="58"/>
    </location>
</feature>
<evidence type="ECO:0000313" key="2">
    <source>
        <dbReference type="EMBL" id="QCW82482.1"/>
    </source>
</evidence>
<name>A0A4P9UME2_METBY</name>
<proteinExistence type="predicted"/>
<evidence type="ECO:0000256" key="1">
    <source>
        <dbReference type="SAM" id="Phobius"/>
    </source>
</evidence>
<dbReference type="EMBL" id="CP035467">
    <property type="protein sequence ID" value="QCW82482.1"/>
    <property type="molecule type" value="Genomic_DNA"/>
</dbReference>
<feature type="transmembrane region" description="Helical" evidence="1">
    <location>
        <begin position="219"/>
        <end position="237"/>
    </location>
</feature>
<sequence length="240" mass="26716">MPLDILLTIVATTVIQSIFGVGVLLFGTPMLLLLGYQFINALEILLPISIAINLLQLVKHHHFIDINFVKNVLKYSIPFVVVFLFIVTSVRINIGALIGVFLIFVALKDAVGAVNKIIEKLVGYERTYLISMGIVHGLTNLGGSLLTAMVHSKQYEKNQTRSTVAVCYGMFAVFQVLTLFFVKHQYLISYADNVSLLQIAVVVFLLTEEMLYKNIDNEKYARIFAAFLGVSGAVLIWKSL</sequence>